<dbReference type="Pfam" id="PF13148">
    <property type="entry name" value="DUF3987"/>
    <property type="match status" value="1"/>
</dbReference>
<accession>A0A1Y4JSA2</accession>
<evidence type="ECO:0000313" key="1">
    <source>
        <dbReference type="EMBL" id="OUP35324.1"/>
    </source>
</evidence>
<evidence type="ECO:0000313" key="2">
    <source>
        <dbReference type="Proteomes" id="UP000196587"/>
    </source>
</evidence>
<gene>
    <name evidence="1" type="ORF">B5F24_04960</name>
</gene>
<dbReference type="Proteomes" id="UP000196587">
    <property type="component" value="Unassembled WGS sequence"/>
</dbReference>
<evidence type="ECO:0008006" key="3">
    <source>
        <dbReference type="Google" id="ProtNLM"/>
    </source>
</evidence>
<name>A0A1Y4JSA2_9BACE</name>
<comment type="caution">
    <text evidence="1">The sequence shown here is derived from an EMBL/GenBank/DDBJ whole genome shotgun (WGS) entry which is preliminary data.</text>
</comment>
<dbReference type="RefSeq" id="WP_087412290.1">
    <property type="nucleotide sequence ID" value="NZ_NFKE01000003.1"/>
</dbReference>
<reference evidence="2" key="1">
    <citation type="submission" date="2017-04" db="EMBL/GenBank/DDBJ databases">
        <title>Function of individual gut microbiota members based on whole genome sequencing of pure cultures obtained from chicken caecum.</title>
        <authorList>
            <person name="Medvecky M."/>
            <person name="Cejkova D."/>
            <person name="Polansky O."/>
            <person name="Karasova D."/>
            <person name="Kubasova T."/>
            <person name="Cizek A."/>
            <person name="Rychlik I."/>
        </authorList>
    </citation>
    <scope>NUCLEOTIDE SEQUENCE [LARGE SCALE GENOMIC DNA]</scope>
    <source>
        <strain evidence="2">An189</strain>
    </source>
</reference>
<proteinExistence type="predicted"/>
<organism evidence="1 2">
    <name type="scientific">Bacteroides clarus</name>
    <dbReference type="NCBI Taxonomy" id="626929"/>
    <lineage>
        <taxon>Bacteria</taxon>
        <taxon>Pseudomonadati</taxon>
        <taxon>Bacteroidota</taxon>
        <taxon>Bacteroidia</taxon>
        <taxon>Bacteroidales</taxon>
        <taxon>Bacteroidaceae</taxon>
        <taxon>Bacteroides</taxon>
    </lineage>
</organism>
<protein>
    <recommendedName>
        <fullName evidence="3">DUF3987 domain-containing protein</fullName>
    </recommendedName>
</protein>
<dbReference type="AlphaFoldDB" id="A0A1Y4JSA2"/>
<dbReference type="InterPro" id="IPR025048">
    <property type="entry name" value="DUF3987"/>
</dbReference>
<dbReference type="EMBL" id="NFKE01000003">
    <property type="protein sequence ID" value="OUP35324.1"/>
    <property type="molecule type" value="Genomic_DNA"/>
</dbReference>
<sequence>MNISVNNKTLSDVLVLPIDGLSANAQEIIREVSDVYQCSRDIVLAAMFSAVGVAVGKKIRIFDNKYFNYPCLWVCAVAPSGSNKSTPVRFILQPLKDRDASEYKVYREELKVFKDSKDEHKERPIFKQLLLSDSTPEARNQVLSTSHNGILLYRDEIKGFLDDIGRYNKSGEVSQLLSVFDSDNIVINRKSDDTLLVEEPFMGVLGTIQPDVLAGTFGNDLLMNNGFNQRWLFVYPDENPSAMYSEKPISKEVREAWHSYINALLDADFKAGGCDTVYIIDEAKRLYIEYYNELQVKKQSTDDSYMSAVYSKLQIIVERWALLTHLLGNNPGMSRILPEEMEYSIRCMDYFERCAEKVYMKLSENRKQPEIKPIGNEEAIARVYYANSPKSQQAFADAIGVSRPFISKCLKKYERLRGYGLHPMLNVDNESDNKKTAVTT</sequence>